<keyword evidence="7" id="KW-1185">Reference proteome</keyword>
<comment type="similarity">
    <text evidence="1 5">Belongs to the FlgD family.</text>
</comment>
<comment type="caution">
    <text evidence="6">The sequence shown here is derived from an EMBL/GenBank/DDBJ whole genome shotgun (WGS) entry which is preliminary data.</text>
</comment>
<keyword evidence="6" id="KW-0966">Cell projection</keyword>
<dbReference type="AlphaFoldDB" id="A0A6M8N990"/>
<evidence type="ECO:0000256" key="1">
    <source>
        <dbReference type="ARBA" id="ARBA00010577"/>
    </source>
</evidence>
<evidence type="ECO:0000256" key="4">
    <source>
        <dbReference type="ARBA" id="ARBA00024746"/>
    </source>
</evidence>
<reference evidence="6 7" key="1">
    <citation type="submission" date="2017-09" db="EMBL/GenBank/DDBJ databases">
        <title>Genomics of the genus Arcobacter.</title>
        <authorList>
            <person name="Perez-Cataluna A."/>
            <person name="Figueras M.J."/>
            <person name="Salas-Masso N."/>
        </authorList>
    </citation>
    <scope>NUCLEOTIDE SEQUENCE [LARGE SCALE GENOMIC DNA]</scope>
    <source>
        <strain evidence="6 7">CECT 7834</strain>
    </source>
</reference>
<proteinExistence type="inferred from homology"/>
<organism evidence="6 7">
    <name type="scientific">Arcobacter cloacae</name>
    <dbReference type="NCBI Taxonomy" id="1054034"/>
    <lineage>
        <taxon>Bacteria</taxon>
        <taxon>Pseudomonadati</taxon>
        <taxon>Campylobacterota</taxon>
        <taxon>Epsilonproteobacteria</taxon>
        <taxon>Campylobacterales</taxon>
        <taxon>Arcobacteraceae</taxon>
        <taxon>Arcobacter</taxon>
    </lineage>
</organism>
<dbReference type="GO" id="GO:0044781">
    <property type="term" value="P:bacterial-type flagellum organization"/>
    <property type="evidence" value="ECO:0007669"/>
    <property type="project" value="UniProtKB-UniRule"/>
</dbReference>
<evidence type="ECO:0000256" key="2">
    <source>
        <dbReference type="ARBA" id="ARBA00016013"/>
    </source>
</evidence>
<keyword evidence="6" id="KW-0282">Flagellum</keyword>
<evidence type="ECO:0000313" key="7">
    <source>
        <dbReference type="Proteomes" id="UP000290378"/>
    </source>
</evidence>
<dbReference type="RefSeq" id="WP_129013436.1">
    <property type="nucleotide sequence ID" value="NZ_CBCSEI010000011.1"/>
</dbReference>
<dbReference type="InterPro" id="IPR005648">
    <property type="entry name" value="FlgD"/>
</dbReference>
<protein>
    <recommendedName>
        <fullName evidence="2 5">Basal-body rod modification protein FlgD</fullName>
    </recommendedName>
</protein>
<name>A0A6M8N990_9BACT</name>
<gene>
    <name evidence="6" type="ORF">CP963_06715</name>
</gene>
<dbReference type="Proteomes" id="UP000290378">
    <property type="component" value="Unassembled WGS sequence"/>
</dbReference>
<dbReference type="Pfam" id="PF03963">
    <property type="entry name" value="FlgD"/>
    <property type="match status" value="1"/>
</dbReference>
<keyword evidence="3 5" id="KW-1005">Bacterial flagellum biogenesis</keyword>
<evidence type="ECO:0000313" key="6">
    <source>
        <dbReference type="EMBL" id="RXI41455.1"/>
    </source>
</evidence>
<comment type="function">
    <text evidence="4 5">Required for flagellar hook formation. May act as a scaffolding protein.</text>
</comment>
<accession>A0A6M8N990</accession>
<evidence type="ECO:0000256" key="5">
    <source>
        <dbReference type="RuleBase" id="RU362076"/>
    </source>
</evidence>
<sequence length="226" mass="24675">MADIQVNTNVGVDGNTYTSAISNDQLTNNDFLKLMIQELKLQDPTKPMDSAKMLSTQMQMSTIATNQEMMKAMQSMQTAFTQTALSNATGIIGKNIEDGNIGEDGVTKAYTVRSIENVNGEIQVKAQQILYLEDRIVLQDPSDATKNKIVDYDLNGEILDENGNKTGKKLVLTAPGTPLVSDGKLTILDENNEKITDHKYALAGVTTAVYSDLLTTLPFSSITKIF</sequence>
<keyword evidence="6" id="KW-0969">Cilium</keyword>
<evidence type="ECO:0000256" key="3">
    <source>
        <dbReference type="ARBA" id="ARBA00022795"/>
    </source>
</evidence>
<dbReference type="EMBL" id="NXII01000007">
    <property type="protein sequence ID" value="RXI41455.1"/>
    <property type="molecule type" value="Genomic_DNA"/>
</dbReference>